<organism evidence="4 5">
    <name type="scientific">Hungatella hathewayi</name>
    <dbReference type="NCBI Taxonomy" id="154046"/>
    <lineage>
        <taxon>Bacteria</taxon>
        <taxon>Bacillati</taxon>
        <taxon>Bacillota</taxon>
        <taxon>Clostridia</taxon>
        <taxon>Lachnospirales</taxon>
        <taxon>Lachnospiraceae</taxon>
        <taxon>Hungatella</taxon>
    </lineage>
</organism>
<dbReference type="InterPro" id="IPR017850">
    <property type="entry name" value="Alkaline_phosphatase_core_sf"/>
</dbReference>
<evidence type="ECO:0000313" key="5">
    <source>
        <dbReference type="Proteomes" id="UP000095651"/>
    </source>
</evidence>
<dbReference type="PANTHER" id="PTHR45953">
    <property type="entry name" value="IDURONATE 2-SULFATASE"/>
    <property type="match status" value="1"/>
</dbReference>
<gene>
    <name evidence="4" type="primary">betC_10</name>
    <name evidence="4" type="ORF">ERS852407_03242</name>
</gene>
<feature type="domain" description="Sulfatase N-terminal" evidence="3">
    <location>
        <begin position="4"/>
        <end position="337"/>
    </location>
</feature>
<evidence type="ECO:0000313" key="4">
    <source>
        <dbReference type="EMBL" id="CUO57413.1"/>
    </source>
</evidence>
<accession>A0A174G4N4</accession>
<sequence>MKAIMVMFDSLNRRFLEPYGCQETITPNFLRLAQKTVRFENSYAGSLPCIPARRELHTGRYNFLHRSWGPMEPFDDSMPGILRGHGIHSHLVSDHGHYWECGGATYHTQYTTWENIRGQEGDPWAPVVGGAEDADPNFAAFTEGLRSGLYRQNLANRTRVTGKDQYPLVKTFDKGLEFLRENEGKDSFFLQIESFSPHEPFMASREFKDMYPGKTKGKKYEWPDYAPVKESAEEADEIKYSYFADLTMCDEQLGRLLDYMDEKNLWEDTMVIVNTDHGYMLGEHGYWAKNYMLCYDEIVHTPLFIWDPRFRESAGTSREALVQTIDLPVTILQFFGIDPAADMQGQDISRIIKGEKGSRTCGLFGIFGAHLCCTDGRYVYMRAPRNLKAPFHEYTLMPTHMMTFFTTKELESMERHEAFSFTKNCPIMQIDADPAVRCMEEGDYLFDLWNDPGQEHPIVSEDITGEMERSMYRLMRLNDAPEELYLRFGFV</sequence>
<dbReference type="GO" id="GO:0046872">
    <property type="term" value="F:metal ion binding"/>
    <property type="evidence" value="ECO:0007669"/>
    <property type="project" value="UniProtKB-KW"/>
</dbReference>
<dbReference type="AlphaFoldDB" id="A0A174G4N4"/>
<evidence type="ECO:0000256" key="1">
    <source>
        <dbReference type="ARBA" id="ARBA00022723"/>
    </source>
</evidence>
<dbReference type="CDD" id="cd16148">
    <property type="entry name" value="sulfatase_like"/>
    <property type="match status" value="1"/>
</dbReference>
<dbReference type="GO" id="GO:0004423">
    <property type="term" value="F:iduronate-2-sulfatase activity"/>
    <property type="evidence" value="ECO:0007669"/>
    <property type="project" value="TreeGrafter"/>
</dbReference>
<keyword evidence="1" id="KW-0479">Metal-binding</keyword>
<dbReference type="RefSeq" id="WP_055656728.1">
    <property type="nucleotide sequence ID" value="NZ_CABIXC010000008.1"/>
</dbReference>
<name>A0A174G4N4_9FIRM</name>
<keyword evidence="2 4" id="KW-0378">Hydrolase</keyword>
<dbReference type="SUPFAM" id="SSF53649">
    <property type="entry name" value="Alkaline phosphatase-like"/>
    <property type="match status" value="1"/>
</dbReference>
<evidence type="ECO:0000259" key="3">
    <source>
        <dbReference type="Pfam" id="PF00884"/>
    </source>
</evidence>
<dbReference type="Gene3D" id="3.40.720.10">
    <property type="entry name" value="Alkaline Phosphatase, subunit A"/>
    <property type="match status" value="1"/>
</dbReference>
<protein>
    <submittedName>
        <fullName evidence="4">N-acetylgalactosamine 6-sulfate sulfatase</fullName>
        <ecNumber evidence="4">3.1.6.6</ecNumber>
    </submittedName>
</protein>
<dbReference type="PANTHER" id="PTHR45953:SF1">
    <property type="entry name" value="IDURONATE 2-SULFATASE"/>
    <property type="match status" value="1"/>
</dbReference>
<dbReference type="Proteomes" id="UP000095651">
    <property type="component" value="Unassembled WGS sequence"/>
</dbReference>
<evidence type="ECO:0000256" key="2">
    <source>
        <dbReference type="ARBA" id="ARBA00022801"/>
    </source>
</evidence>
<dbReference type="GO" id="GO:0005737">
    <property type="term" value="C:cytoplasm"/>
    <property type="evidence" value="ECO:0007669"/>
    <property type="project" value="TreeGrafter"/>
</dbReference>
<proteinExistence type="predicted"/>
<dbReference type="InterPro" id="IPR000917">
    <property type="entry name" value="Sulfatase_N"/>
</dbReference>
<dbReference type="EC" id="3.1.6.6" evidence="4"/>
<dbReference type="Pfam" id="PF00884">
    <property type="entry name" value="Sulfatase"/>
    <property type="match status" value="1"/>
</dbReference>
<reference evidence="4 5" key="1">
    <citation type="submission" date="2015-09" db="EMBL/GenBank/DDBJ databases">
        <authorList>
            <consortium name="Pathogen Informatics"/>
        </authorList>
    </citation>
    <scope>NUCLEOTIDE SEQUENCE [LARGE SCALE GENOMIC DNA]</scope>
    <source>
        <strain evidence="4 5">2789STDY5608850</strain>
    </source>
</reference>
<dbReference type="EMBL" id="CYZE01000008">
    <property type="protein sequence ID" value="CUO57413.1"/>
    <property type="molecule type" value="Genomic_DNA"/>
</dbReference>
<dbReference type="GO" id="GO:0047753">
    <property type="term" value="F:choline-sulfatase activity"/>
    <property type="evidence" value="ECO:0007669"/>
    <property type="project" value="UniProtKB-EC"/>
</dbReference>